<keyword evidence="5 8" id="KW-0378">Hydrolase</keyword>
<dbReference type="GO" id="GO:0008270">
    <property type="term" value="F:zinc ion binding"/>
    <property type="evidence" value="ECO:0007669"/>
    <property type="project" value="UniProtKB-UniRule"/>
</dbReference>
<dbReference type="AlphaFoldDB" id="A0A5C6MBZ3"/>
<dbReference type="InterPro" id="IPR002125">
    <property type="entry name" value="CMP_dCMP_dom"/>
</dbReference>
<comment type="cofactor">
    <cofactor evidence="8">
        <name>Zn(2+)</name>
        <dbReference type="ChEBI" id="CHEBI:29105"/>
    </cofactor>
    <text evidence="8">Binds 1 zinc ion per subunit.</text>
</comment>
<comment type="subunit">
    <text evidence="2 8">Homodimer.</text>
</comment>
<feature type="domain" description="CMP/dCMP-type deaminase" evidence="9">
    <location>
        <begin position="11"/>
        <end position="138"/>
    </location>
</feature>
<dbReference type="PROSITE" id="PS51747">
    <property type="entry name" value="CYT_DCMP_DEAMINASES_2"/>
    <property type="match status" value="1"/>
</dbReference>
<dbReference type="GO" id="GO:0052717">
    <property type="term" value="F:tRNA-specific adenosine-34 deaminase activity"/>
    <property type="evidence" value="ECO:0007669"/>
    <property type="project" value="UniProtKB-UniRule"/>
</dbReference>
<keyword evidence="4 8" id="KW-0479">Metal-binding</keyword>
<evidence type="ECO:0000256" key="6">
    <source>
        <dbReference type="ARBA" id="ARBA00022833"/>
    </source>
</evidence>
<dbReference type="PROSITE" id="PS00903">
    <property type="entry name" value="CYT_DCMP_DEAMINASES_1"/>
    <property type="match status" value="1"/>
</dbReference>
<proteinExistence type="inferred from homology"/>
<keyword evidence="3 8" id="KW-0819">tRNA processing</keyword>
<evidence type="ECO:0000256" key="1">
    <source>
        <dbReference type="ARBA" id="ARBA00010669"/>
    </source>
</evidence>
<dbReference type="NCBIfam" id="NF008113">
    <property type="entry name" value="PRK10860.1"/>
    <property type="match status" value="1"/>
</dbReference>
<dbReference type="CDD" id="cd01285">
    <property type="entry name" value="nucleoside_deaminase"/>
    <property type="match status" value="1"/>
</dbReference>
<feature type="binding site" evidence="8">
    <location>
        <position position="92"/>
    </location>
    <ligand>
        <name>Zn(2+)</name>
        <dbReference type="ChEBI" id="CHEBI:29105"/>
        <note>catalytic</note>
    </ligand>
</feature>
<feature type="binding site" evidence="8">
    <location>
        <position position="95"/>
    </location>
    <ligand>
        <name>Zn(2+)</name>
        <dbReference type="ChEBI" id="CHEBI:29105"/>
        <note>catalytic</note>
    </ligand>
</feature>
<dbReference type="InterPro" id="IPR058535">
    <property type="entry name" value="MafB19-deam"/>
</dbReference>
<reference evidence="10 11" key="2">
    <citation type="submission" date="2019-08" db="EMBL/GenBank/DDBJ databases">
        <authorList>
            <person name="Henke P."/>
        </authorList>
    </citation>
    <scope>NUCLEOTIDE SEQUENCE [LARGE SCALE GENOMIC DNA]</scope>
    <source>
        <strain evidence="10">Phe10_nw2017</strain>
    </source>
</reference>
<evidence type="ECO:0000259" key="9">
    <source>
        <dbReference type="PROSITE" id="PS51747"/>
    </source>
</evidence>
<comment type="caution">
    <text evidence="10">The sequence shown here is derived from an EMBL/GenBank/DDBJ whole genome shotgun (WGS) entry which is preliminary data.</text>
</comment>
<evidence type="ECO:0000256" key="7">
    <source>
        <dbReference type="ARBA" id="ARBA00048045"/>
    </source>
</evidence>
<dbReference type="SUPFAM" id="SSF53927">
    <property type="entry name" value="Cytidine deaminase-like"/>
    <property type="match status" value="1"/>
</dbReference>
<evidence type="ECO:0000256" key="3">
    <source>
        <dbReference type="ARBA" id="ARBA00022694"/>
    </source>
</evidence>
<evidence type="ECO:0000256" key="4">
    <source>
        <dbReference type="ARBA" id="ARBA00022723"/>
    </source>
</evidence>
<sequence>MTDLILQNPLTPHYFWMKKALDQALIAFDQGDVPVGAVIVHRDRVIAEAYNQREMLQDPTAHAEMIAMTQAVEVLQSWRLLDCTLYVTLEPCPMCAGAIVQARIPIVVYGTADPKAGACHSLFSITGDLRLNHQAAVLGGVMQEDCRAILQEFFRQQRALGKK</sequence>
<evidence type="ECO:0000313" key="11">
    <source>
        <dbReference type="Proteomes" id="UP000321083"/>
    </source>
</evidence>
<evidence type="ECO:0000256" key="2">
    <source>
        <dbReference type="ARBA" id="ARBA00011738"/>
    </source>
</evidence>
<accession>A0A5C6MBZ3</accession>
<dbReference type="InterPro" id="IPR016192">
    <property type="entry name" value="APOBEC/CMP_deaminase_Zn-bd"/>
</dbReference>
<dbReference type="EMBL" id="SRHE01000011">
    <property type="protein sequence ID" value="TWW12462.1"/>
    <property type="molecule type" value="Genomic_DNA"/>
</dbReference>
<feature type="binding site" evidence="8">
    <location>
        <position position="62"/>
    </location>
    <ligand>
        <name>Zn(2+)</name>
        <dbReference type="ChEBI" id="CHEBI:29105"/>
        <note>catalytic</note>
    </ligand>
</feature>
<dbReference type="Proteomes" id="UP000321083">
    <property type="component" value="Unassembled WGS sequence"/>
</dbReference>
<gene>
    <name evidence="8 10" type="primary">tadA</name>
    <name evidence="10" type="ORF">E3A20_01420</name>
</gene>
<keyword evidence="11" id="KW-1185">Reference proteome</keyword>
<comment type="function">
    <text evidence="8">Catalyzes the deamination of adenosine to inosine at the wobble position 34 of tRNA(Arg2).</text>
</comment>
<dbReference type="PANTHER" id="PTHR11079:SF202">
    <property type="entry name" value="TRNA-SPECIFIC ADENOSINE DEAMINASE"/>
    <property type="match status" value="1"/>
</dbReference>
<keyword evidence="6 8" id="KW-0862">Zinc</keyword>
<dbReference type="InterPro" id="IPR016193">
    <property type="entry name" value="Cytidine_deaminase-like"/>
</dbReference>
<dbReference type="HAMAP" id="MF_00972">
    <property type="entry name" value="tRNA_aden_deaminase"/>
    <property type="match status" value="1"/>
</dbReference>
<organism evidence="10 11">
    <name type="scientific">Planctomyces bekefii</name>
    <dbReference type="NCBI Taxonomy" id="1653850"/>
    <lineage>
        <taxon>Bacteria</taxon>
        <taxon>Pseudomonadati</taxon>
        <taxon>Planctomycetota</taxon>
        <taxon>Planctomycetia</taxon>
        <taxon>Planctomycetales</taxon>
        <taxon>Planctomycetaceae</taxon>
        <taxon>Planctomyces</taxon>
    </lineage>
</organism>
<dbReference type="FunFam" id="3.40.140.10:FF:000005">
    <property type="entry name" value="tRNA-specific adenosine deaminase"/>
    <property type="match status" value="1"/>
</dbReference>
<dbReference type="PANTHER" id="PTHR11079">
    <property type="entry name" value="CYTOSINE DEAMINASE FAMILY MEMBER"/>
    <property type="match status" value="1"/>
</dbReference>
<feature type="active site" description="Proton donor" evidence="8">
    <location>
        <position position="64"/>
    </location>
</feature>
<protein>
    <recommendedName>
        <fullName evidence="8">tRNA-specific adenosine deaminase</fullName>
        <ecNumber evidence="8">3.5.4.33</ecNumber>
    </recommendedName>
</protein>
<dbReference type="Gene3D" id="3.40.140.10">
    <property type="entry name" value="Cytidine Deaminase, domain 2"/>
    <property type="match status" value="1"/>
</dbReference>
<dbReference type="GO" id="GO:0002100">
    <property type="term" value="P:tRNA wobble adenosine to inosine editing"/>
    <property type="evidence" value="ECO:0007669"/>
    <property type="project" value="UniProtKB-UniRule"/>
</dbReference>
<dbReference type="InterPro" id="IPR028883">
    <property type="entry name" value="tRNA_aden_deaminase"/>
</dbReference>
<comment type="catalytic activity">
    <reaction evidence="7 8">
        <text>adenosine(34) in tRNA + H2O + H(+) = inosine(34) in tRNA + NH4(+)</text>
        <dbReference type="Rhea" id="RHEA:43168"/>
        <dbReference type="Rhea" id="RHEA-COMP:10373"/>
        <dbReference type="Rhea" id="RHEA-COMP:10374"/>
        <dbReference type="ChEBI" id="CHEBI:15377"/>
        <dbReference type="ChEBI" id="CHEBI:15378"/>
        <dbReference type="ChEBI" id="CHEBI:28938"/>
        <dbReference type="ChEBI" id="CHEBI:74411"/>
        <dbReference type="ChEBI" id="CHEBI:82852"/>
        <dbReference type="EC" id="3.5.4.33"/>
    </reaction>
</comment>
<reference evidence="10 11" key="1">
    <citation type="submission" date="2019-08" db="EMBL/GenBank/DDBJ databases">
        <title>100 year-old enigma solved: identification of Planctomyces bekefii, the type genus and species of the phylum Planctomycetes.</title>
        <authorList>
            <person name="Svetlana D.N."/>
            <person name="Overmann J."/>
        </authorList>
    </citation>
    <scope>NUCLEOTIDE SEQUENCE [LARGE SCALE GENOMIC DNA]</scope>
    <source>
        <strain evidence="10">Phe10_nw2017</strain>
    </source>
</reference>
<comment type="similarity">
    <text evidence="1">Belongs to the cytidine and deoxycytidylate deaminase family. ADAT2 subfamily.</text>
</comment>
<evidence type="ECO:0000256" key="8">
    <source>
        <dbReference type="HAMAP-Rule" id="MF_00972"/>
    </source>
</evidence>
<dbReference type="Pfam" id="PF14437">
    <property type="entry name" value="MafB19-deam"/>
    <property type="match status" value="1"/>
</dbReference>
<evidence type="ECO:0000313" key="10">
    <source>
        <dbReference type="EMBL" id="TWW12462.1"/>
    </source>
</evidence>
<dbReference type="EC" id="3.5.4.33" evidence="8"/>
<name>A0A5C6MBZ3_9PLAN</name>
<evidence type="ECO:0000256" key="5">
    <source>
        <dbReference type="ARBA" id="ARBA00022801"/>
    </source>
</evidence>